<dbReference type="PANTHER" id="PTHR24161:SF85">
    <property type="entry name" value="PALMITOYLTRANSFERASE HIP14"/>
    <property type="match status" value="1"/>
</dbReference>
<feature type="compositionally biased region" description="Basic residues" evidence="5">
    <location>
        <begin position="1"/>
        <end position="18"/>
    </location>
</feature>
<dbReference type="SUPFAM" id="SSF158235">
    <property type="entry name" value="SOCS box-like"/>
    <property type="match status" value="1"/>
</dbReference>
<dbReference type="GO" id="GO:0035556">
    <property type="term" value="P:intracellular signal transduction"/>
    <property type="evidence" value="ECO:0007669"/>
    <property type="project" value="InterPro"/>
</dbReference>
<dbReference type="Gene3D" id="1.25.40.20">
    <property type="entry name" value="Ankyrin repeat-containing domain"/>
    <property type="match status" value="3"/>
</dbReference>
<protein>
    <submittedName>
        <fullName evidence="7">ASB7 protein</fullName>
    </submittedName>
</protein>
<dbReference type="OMA" id="CIAVERD"/>
<feature type="repeat" description="ANK" evidence="4">
    <location>
        <begin position="128"/>
        <end position="162"/>
    </location>
</feature>
<dbReference type="SUPFAM" id="SSF48403">
    <property type="entry name" value="Ankyrin repeat"/>
    <property type="match status" value="1"/>
</dbReference>
<evidence type="ECO:0000313" key="7">
    <source>
        <dbReference type="EMBL" id="CAH1254637.1"/>
    </source>
</evidence>
<dbReference type="InterPro" id="IPR036036">
    <property type="entry name" value="SOCS_box-like_dom_sf"/>
</dbReference>
<dbReference type="OrthoDB" id="9995210at2759"/>
<keyword evidence="3 4" id="KW-0040">ANK repeat</keyword>
<dbReference type="AlphaFoldDB" id="A0A8J9ZK17"/>
<dbReference type="PROSITE" id="PS50297">
    <property type="entry name" value="ANK_REP_REGION"/>
    <property type="match status" value="6"/>
</dbReference>
<dbReference type="InterPro" id="IPR002110">
    <property type="entry name" value="Ankyrin_rpt"/>
</dbReference>
<dbReference type="Pfam" id="PF07525">
    <property type="entry name" value="SOCS_box"/>
    <property type="match status" value="1"/>
</dbReference>
<dbReference type="PROSITE" id="PS50088">
    <property type="entry name" value="ANK_REPEAT"/>
    <property type="match status" value="6"/>
</dbReference>
<dbReference type="InterPro" id="IPR001496">
    <property type="entry name" value="SOCS_box"/>
</dbReference>
<proteinExistence type="predicted"/>
<evidence type="ECO:0000256" key="3">
    <source>
        <dbReference type="ARBA" id="ARBA00023043"/>
    </source>
</evidence>
<dbReference type="PRINTS" id="PR01415">
    <property type="entry name" value="ANKYRIN"/>
</dbReference>
<evidence type="ECO:0000259" key="6">
    <source>
        <dbReference type="PROSITE" id="PS50225"/>
    </source>
</evidence>
<evidence type="ECO:0000313" key="8">
    <source>
        <dbReference type="Proteomes" id="UP000838412"/>
    </source>
</evidence>
<dbReference type="PROSITE" id="PS50225">
    <property type="entry name" value="SOCS"/>
    <property type="match status" value="1"/>
</dbReference>
<dbReference type="UniPathway" id="UPA00143"/>
<evidence type="ECO:0000256" key="2">
    <source>
        <dbReference type="ARBA" id="ARBA00022737"/>
    </source>
</evidence>
<name>A0A8J9ZK17_BRALA</name>
<dbReference type="SMART" id="SM00969">
    <property type="entry name" value="SOCS_box"/>
    <property type="match status" value="1"/>
</dbReference>
<comment type="pathway">
    <text evidence="1">Protein modification; protein ubiquitination.</text>
</comment>
<feature type="domain" description="SOCS box" evidence="6">
    <location>
        <begin position="286"/>
        <end position="332"/>
    </location>
</feature>
<dbReference type="PANTHER" id="PTHR24161">
    <property type="entry name" value="ANK_REP_REGION DOMAIN-CONTAINING PROTEIN-RELATED"/>
    <property type="match status" value="1"/>
</dbReference>
<dbReference type="Pfam" id="PF12796">
    <property type="entry name" value="Ank_2"/>
    <property type="match status" value="3"/>
</dbReference>
<gene>
    <name evidence="7" type="primary">ASB7</name>
    <name evidence="7" type="ORF">BLAG_LOCUS13975</name>
</gene>
<feature type="repeat" description="ANK" evidence="4">
    <location>
        <begin position="228"/>
        <end position="260"/>
    </location>
</feature>
<dbReference type="Proteomes" id="UP000838412">
    <property type="component" value="Chromosome 2"/>
</dbReference>
<feature type="repeat" description="ANK" evidence="4">
    <location>
        <begin position="58"/>
        <end position="90"/>
    </location>
</feature>
<feature type="repeat" description="ANK" evidence="4">
    <location>
        <begin position="163"/>
        <end position="196"/>
    </location>
</feature>
<reference evidence="7" key="1">
    <citation type="submission" date="2022-01" db="EMBL/GenBank/DDBJ databases">
        <authorList>
            <person name="Braso-Vives M."/>
        </authorList>
    </citation>
    <scope>NUCLEOTIDE SEQUENCE</scope>
</reference>
<dbReference type="Gene3D" id="1.10.750.20">
    <property type="entry name" value="SOCS box"/>
    <property type="match status" value="1"/>
</dbReference>
<dbReference type="SMART" id="SM00248">
    <property type="entry name" value="ANK"/>
    <property type="match status" value="7"/>
</dbReference>
<feature type="repeat" description="ANK" evidence="4">
    <location>
        <begin position="92"/>
        <end position="113"/>
    </location>
</feature>
<evidence type="ECO:0000256" key="1">
    <source>
        <dbReference type="ARBA" id="ARBA00004906"/>
    </source>
</evidence>
<evidence type="ECO:0000256" key="5">
    <source>
        <dbReference type="SAM" id="MobiDB-lite"/>
    </source>
</evidence>
<accession>A0A8J9ZK17</accession>
<sequence length="332" mass="37289">MPKQKARRRQTAVRKRRLSPKENAARYTSIQEAIGLGDHRLVQDLLQDGVDPNYFLQSGFSLLHLAVAVNRERCVRMLLEHGAHPHVGDRNRGYTPLHIAATCGQIRIARLILGHENCYQIANATSDRGLTPLHVATATNKNSIQMITLLVEGGAEVNAATVNGDTPLSLVVRSEKRRVCARQLLEKGADVDAQQGFPLCFAVLNNDNDLVRLLLVHGANVNFRGISHGHTPLHLSVVVDNLRATQLLYEFGAEPYCLNQSGKSALQLAELCSRVSRDNHPCYTFLQERSRSPRTLQEICRLYIRRTLGKWRLQHINDLPLTKVMIQFLNHE</sequence>
<keyword evidence="8" id="KW-1185">Reference proteome</keyword>
<feature type="repeat" description="ANK" evidence="4">
    <location>
        <begin position="194"/>
        <end position="226"/>
    </location>
</feature>
<dbReference type="GO" id="GO:0016567">
    <property type="term" value="P:protein ubiquitination"/>
    <property type="evidence" value="ECO:0007669"/>
    <property type="project" value="UniProtKB-UniPathway"/>
</dbReference>
<organism evidence="7 8">
    <name type="scientific">Branchiostoma lanceolatum</name>
    <name type="common">Common lancelet</name>
    <name type="synonym">Amphioxus lanceolatum</name>
    <dbReference type="NCBI Taxonomy" id="7740"/>
    <lineage>
        <taxon>Eukaryota</taxon>
        <taxon>Metazoa</taxon>
        <taxon>Chordata</taxon>
        <taxon>Cephalochordata</taxon>
        <taxon>Leptocardii</taxon>
        <taxon>Amphioxiformes</taxon>
        <taxon>Branchiostomatidae</taxon>
        <taxon>Branchiostoma</taxon>
    </lineage>
</organism>
<keyword evidence="2" id="KW-0677">Repeat</keyword>
<feature type="region of interest" description="Disordered" evidence="5">
    <location>
        <begin position="1"/>
        <end position="23"/>
    </location>
</feature>
<evidence type="ECO:0000256" key="4">
    <source>
        <dbReference type="PROSITE-ProRule" id="PRU00023"/>
    </source>
</evidence>
<dbReference type="CDD" id="cd03716">
    <property type="entry name" value="SOCS_ASB_like"/>
    <property type="match status" value="1"/>
</dbReference>
<dbReference type="InterPro" id="IPR036770">
    <property type="entry name" value="Ankyrin_rpt-contain_sf"/>
</dbReference>
<dbReference type="EMBL" id="OV696687">
    <property type="protein sequence ID" value="CAH1254637.1"/>
    <property type="molecule type" value="Genomic_DNA"/>
</dbReference>